<accession>A0A4U8YQN5</accession>
<protein>
    <submittedName>
        <fullName evidence="1">Uncharacterized protein</fullName>
    </submittedName>
</protein>
<name>A0A4U8YQN5_9BACT</name>
<sequence length="42" mass="4596">MQIPGTIPCACPFFIQEKPPVILPSCGNNRENAPEKTVWATP</sequence>
<proteinExistence type="predicted"/>
<evidence type="ECO:0000313" key="1">
    <source>
        <dbReference type="EMBL" id="VFQ46605.1"/>
    </source>
</evidence>
<organism evidence="1 2">
    <name type="scientific">Desulfoluna butyratoxydans</name>
    <dbReference type="NCBI Taxonomy" id="231438"/>
    <lineage>
        <taxon>Bacteria</taxon>
        <taxon>Pseudomonadati</taxon>
        <taxon>Thermodesulfobacteriota</taxon>
        <taxon>Desulfobacteria</taxon>
        <taxon>Desulfobacterales</taxon>
        <taxon>Desulfolunaceae</taxon>
        <taxon>Desulfoluna</taxon>
    </lineage>
</organism>
<reference evidence="1 2" key="1">
    <citation type="submission" date="2019-03" db="EMBL/GenBank/DDBJ databases">
        <authorList>
            <person name="Nijsse B."/>
        </authorList>
    </citation>
    <scope>NUCLEOTIDE SEQUENCE [LARGE SCALE GENOMIC DNA]</scope>
    <source>
        <strain evidence="1">Desulfoluna butyratoxydans MSL71</strain>
    </source>
</reference>
<gene>
    <name evidence="1" type="ORF">MSL71_42750</name>
</gene>
<dbReference type="Proteomes" id="UP000507962">
    <property type="component" value="Unassembled WGS sequence"/>
</dbReference>
<keyword evidence="2" id="KW-1185">Reference proteome</keyword>
<dbReference type="EMBL" id="CAADHO010000010">
    <property type="protein sequence ID" value="VFQ46605.1"/>
    <property type="molecule type" value="Genomic_DNA"/>
</dbReference>
<dbReference type="AlphaFoldDB" id="A0A4U8YQN5"/>
<evidence type="ECO:0000313" key="2">
    <source>
        <dbReference type="Proteomes" id="UP000507962"/>
    </source>
</evidence>